<evidence type="ECO:0000313" key="2">
    <source>
        <dbReference type="Proteomes" id="UP000683360"/>
    </source>
</evidence>
<reference evidence="1" key="1">
    <citation type="submission" date="2021-03" db="EMBL/GenBank/DDBJ databases">
        <authorList>
            <person name="Bekaert M."/>
        </authorList>
    </citation>
    <scope>NUCLEOTIDE SEQUENCE</scope>
</reference>
<dbReference type="AlphaFoldDB" id="A0A8S3SX30"/>
<dbReference type="Proteomes" id="UP000683360">
    <property type="component" value="Unassembled WGS sequence"/>
</dbReference>
<comment type="caution">
    <text evidence="1">The sequence shown here is derived from an EMBL/GenBank/DDBJ whole genome shotgun (WGS) entry which is preliminary data.</text>
</comment>
<gene>
    <name evidence="1" type="ORF">MEDL_34791</name>
</gene>
<sequence length="200" mass="22440">MEKQTCKINGNDNGDCSEDDLFKGSDDAVNVESPKHSSTIPSVLLNKIKLICICTVISVIDDKQNGFLTAILKISNQLDSLSIKTKSESSTTDGTQSCKNINTSYPYYALQRRKQETESKTSKTKSTKDDQTNILHLTKDISRISNQLESLSTKMNSYSSATDGSQTCENINTNYLYYVIQEENRRLKDELKITKTRKGK</sequence>
<organism evidence="1 2">
    <name type="scientific">Mytilus edulis</name>
    <name type="common">Blue mussel</name>
    <dbReference type="NCBI Taxonomy" id="6550"/>
    <lineage>
        <taxon>Eukaryota</taxon>
        <taxon>Metazoa</taxon>
        <taxon>Spiralia</taxon>
        <taxon>Lophotrochozoa</taxon>
        <taxon>Mollusca</taxon>
        <taxon>Bivalvia</taxon>
        <taxon>Autobranchia</taxon>
        <taxon>Pteriomorphia</taxon>
        <taxon>Mytilida</taxon>
        <taxon>Mytiloidea</taxon>
        <taxon>Mytilidae</taxon>
        <taxon>Mytilinae</taxon>
        <taxon>Mytilus</taxon>
    </lineage>
</organism>
<protein>
    <submittedName>
        <fullName evidence="1">Uncharacterized protein</fullName>
    </submittedName>
</protein>
<dbReference type="EMBL" id="CAJPWZ010001680">
    <property type="protein sequence ID" value="CAG2221328.1"/>
    <property type="molecule type" value="Genomic_DNA"/>
</dbReference>
<evidence type="ECO:0000313" key="1">
    <source>
        <dbReference type="EMBL" id="CAG2221328.1"/>
    </source>
</evidence>
<proteinExistence type="predicted"/>
<name>A0A8S3SX30_MYTED</name>
<keyword evidence="2" id="KW-1185">Reference proteome</keyword>
<accession>A0A8S3SX30</accession>